<dbReference type="Proteomes" id="UP000828251">
    <property type="component" value="Unassembled WGS sequence"/>
</dbReference>
<name>A0A9D3V6K7_9ROSI</name>
<comment type="caution">
    <text evidence="1">The sequence shown here is derived from an EMBL/GenBank/DDBJ whole genome shotgun (WGS) entry which is preliminary data.</text>
</comment>
<keyword evidence="2" id="KW-1185">Reference proteome</keyword>
<dbReference type="InterPro" id="IPR052343">
    <property type="entry name" value="Retrotransposon-Effector_Assoc"/>
</dbReference>
<dbReference type="PANTHER" id="PTHR46890">
    <property type="entry name" value="NON-LTR RETROLELEMENT REVERSE TRANSCRIPTASE-LIKE PROTEIN-RELATED"/>
    <property type="match status" value="1"/>
</dbReference>
<evidence type="ECO:0000313" key="2">
    <source>
        <dbReference type="Proteomes" id="UP000828251"/>
    </source>
</evidence>
<organism evidence="1 2">
    <name type="scientific">Gossypium stocksii</name>
    <dbReference type="NCBI Taxonomy" id="47602"/>
    <lineage>
        <taxon>Eukaryota</taxon>
        <taxon>Viridiplantae</taxon>
        <taxon>Streptophyta</taxon>
        <taxon>Embryophyta</taxon>
        <taxon>Tracheophyta</taxon>
        <taxon>Spermatophyta</taxon>
        <taxon>Magnoliopsida</taxon>
        <taxon>eudicotyledons</taxon>
        <taxon>Gunneridae</taxon>
        <taxon>Pentapetalae</taxon>
        <taxon>rosids</taxon>
        <taxon>malvids</taxon>
        <taxon>Malvales</taxon>
        <taxon>Malvaceae</taxon>
        <taxon>Malvoideae</taxon>
        <taxon>Gossypium</taxon>
    </lineage>
</organism>
<proteinExistence type="predicted"/>
<accession>A0A9D3V6K7</accession>
<evidence type="ECO:0008006" key="3">
    <source>
        <dbReference type="Google" id="ProtNLM"/>
    </source>
</evidence>
<evidence type="ECO:0000313" key="1">
    <source>
        <dbReference type="EMBL" id="KAH1073227.1"/>
    </source>
</evidence>
<dbReference type="OrthoDB" id="990063at2759"/>
<dbReference type="EMBL" id="JAIQCV010000008">
    <property type="protein sequence ID" value="KAH1073227.1"/>
    <property type="molecule type" value="Genomic_DNA"/>
</dbReference>
<gene>
    <name evidence="1" type="ORF">J1N35_025555</name>
</gene>
<sequence>MEFFRDLYSMDYLVNGLLPYHSKFPIILMVDMDSLLLTTSDEEIYRAVFSMAPLKTPGVDGFHQIFRGAPLDPKMNRTLHVLLPKVQGLERITQFRPISLCTVVYKIVTKKVVNRQKPLMVKFKKPNQASFVFRRNINHNIIVAQEAIHSMKGLNMK</sequence>
<protein>
    <recommendedName>
        <fullName evidence="3">Reverse transcriptase domain-containing protein</fullName>
    </recommendedName>
</protein>
<dbReference type="PANTHER" id="PTHR46890:SF48">
    <property type="entry name" value="RNA-DIRECTED DNA POLYMERASE"/>
    <property type="match status" value="1"/>
</dbReference>
<reference evidence="1 2" key="1">
    <citation type="journal article" date="2021" name="Plant Biotechnol. J.">
        <title>Multi-omics assisted identification of the key and species-specific regulatory components of drought-tolerant mechanisms in Gossypium stocksii.</title>
        <authorList>
            <person name="Yu D."/>
            <person name="Ke L."/>
            <person name="Zhang D."/>
            <person name="Wu Y."/>
            <person name="Sun Y."/>
            <person name="Mei J."/>
            <person name="Sun J."/>
            <person name="Sun Y."/>
        </authorList>
    </citation>
    <scope>NUCLEOTIDE SEQUENCE [LARGE SCALE GENOMIC DNA]</scope>
    <source>
        <strain evidence="2">cv. E1</strain>
        <tissue evidence="1">Leaf</tissue>
    </source>
</reference>
<dbReference type="AlphaFoldDB" id="A0A9D3V6K7"/>